<dbReference type="Pfam" id="PF00235">
    <property type="entry name" value="Profilin"/>
    <property type="match status" value="1"/>
</dbReference>
<dbReference type="EMBL" id="JADWDJ010000012">
    <property type="protein sequence ID" value="KAG5272000.1"/>
    <property type="molecule type" value="Genomic_DNA"/>
</dbReference>
<sequence length="205" mass="22013">MNSPGHHNTPNIVFTKRDQPRPPSDPVASSPFVIVSRSLLPVPSSSSTLLHPSSAMDEQLWERCVTQLMDEGQCADCAVVRLRSGAVLAAAEGGSFGHLSRRELHHLLAADRRRLRTRGLSLGGVPLLLLRDELLGSEDDNGDGGHGGAGLRSMDLRTKQRPSQGVAVCRTHSHLLLLMGRCEVGSGMLNHRAHQMAACLRNAGA</sequence>
<proteinExistence type="predicted"/>
<dbReference type="GO" id="GO:0030833">
    <property type="term" value="P:regulation of actin filament polymerization"/>
    <property type="evidence" value="ECO:0007669"/>
    <property type="project" value="TreeGrafter"/>
</dbReference>
<dbReference type="GO" id="GO:0003779">
    <property type="term" value="F:actin binding"/>
    <property type="evidence" value="ECO:0007669"/>
    <property type="project" value="InterPro"/>
</dbReference>
<dbReference type="InterPro" id="IPR036140">
    <property type="entry name" value="PFN_sf"/>
</dbReference>
<feature type="region of interest" description="Disordered" evidence="1">
    <location>
        <begin position="139"/>
        <end position="159"/>
    </location>
</feature>
<evidence type="ECO:0000313" key="2">
    <source>
        <dbReference type="EMBL" id="KAG5272000.1"/>
    </source>
</evidence>
<dbReference type="Proteomes" id="UP000823561">
    <property type="component" value="Chromosome 12"/>
</dbReference>
<dbReference type="PANTHER" id="PTHR13936">
    <property type="entry name" value="PROFILIN"/>
    <property type="match status" value="1"/>
</dbReference>
<evidence type="ECO:0000256" key="1">
    <source>
        <dbReference type="SAM" id="MobiDB-lite"/>
    </source>
</evidence>
<dbReference type="GO" id="GO:0005737">
    <property type="term" value="C:cytoplasm"/>
    <property type="evidence" value="ECO:0007669"/>
    <property type="project" value="TreeGrafter"/>
</dbReference>
<dbReference type="Gene3D" id="3.30.450.30">
    <property type="entry name" value="Dynein light chain 2a, cytoplasmic"/>
    <property type="match status" value="1"/>
</dbReference>
<feature type="compositionally biased region" description="Polar residues" evidence="1">
    <location>
        <begin position="1"/>
        <end position="12"/>
    </location>
</feature>
<dbReference type="AlphaFoldDB" id="A0AAV6GEI6"/>
<feature type="region of interest" description="Disordered" evidence="1">
    <location>
        <begin position="1"/>
        <end position="28"/>
    </location>
</feature>
<organism evidence="2 3">
    <name type="scientific">Alosa alosa</name>
    <name type="common">allis shad</name>
    <dbReference type="NCBI Taxonomy" id="278164"/>
    <lineage>
        <taxon>Eukaryota</taxon>
        <taxon>Metazoa</taxon>
        <taxon>Chordata</taxon>
        <taxon>Craniata</taxon>
        <taxon>Vertebrata</taxon>
        <taxon>Euteleostomi</taxon>
        <taxon>Actinopterygii</taxon>
        <taxon>Neopterygii</taxon>
        <taxon>Teleostei</taxon>
        <taxon>Clupei</taxon>
        <taxon>Clupeiformes</taxon>
        <taxon>Clupeoidei</taxon>
        <taxon>Clupeidae</taxon>
        <taxon>Alosa</taxon>
    </lineage>
</organism>
<keyword evidence="3" id="KW-1185">Reference proteome</keyword>
<accession>A0AAV6GEI6</accession>
<evidence type="ECO:0008006" key="4">
    <source>
        <dbReference type="Google" id="ProtNLM"/>
    </source>
</evidence>
<protein>
    <recommendedName>
        <fullName evidence="4">Profilin</fullName>
    </recommendedName>
</protein>
<dbReference type="GO" id="GO:0032233">
    <property type="term" value="P:positive regulation of actin filament bundle assembly"/>
    <property type="evidence" value="ECO:0007669"/>
    <property type="project" value="TreeGrafter"/>
</dbReference>
<evidence type="ECO:0000313" key="3">
    <source>
        <dbReference type="Proteomes" id="UP000823561"/>
    </source>
</evidence>
<comment type="caution">
    <text evidence="2">The sequence shown here is derived from an EMBL/GenBank/DDBJ whole genome shotgun (WGS) entry which is preliminary data.</text>
</comment>
<reference evidence="2" key="1">
    <citation type="submission" date="2020-10" db="EMBL/GenBank/DDBJ databases">
        <title>Chromosome-scale genome assembly of the Allis shad, Alosa alosa.</title>
        <authorList>
            <person name="Margot Z."/>
            <person name="Christophe K."/>
            <person name="Cabau C."/>
            <person name="Louis A."/>
            <person name="Berthelot C."/>
            <person name="Parey E."/>
            <person name="Roest Crollius H."/>
            <person name="Montfort J."/>
            <person name="Robinson-Rechavi M."/>
            <person name="Bucao C."/>
            <person name="Bouchez O."/>
            <person name="Gislard M."/>
            <person name="Lluch J."/>
            <person name="Milhes M."/>
            <person name="Lampietro C."/>
            <person name="Lopez Roques C."/>
            <person name="Donnadieu C."/>
            <person name="Braasch I."/>
            <person name="Desvignes T."/>
            <person name="Postlethwait J."/>
            <person name="Bobe J."/>
            <person name="Guiguen Y."/>
        </authorList>
    </citation>
    <scope>NUCLEOTIDE SEQUENCE</scope>
    <source>
        <strain evidence="2">M-15738</strain>
        <tissue evidence="2">Blood</tissue>
    </source>
</reference>
<dbReference type="InterPro" id="IPR048278">
    <property type="entry name" value="PFN"/>
</dbReference>
<gene>
    <name evidence="2" type="ORF">AALO_G00160540</name>
</gene>
<name>A0AAV6GEI6_9TELE</name>
<dbReference type="SUPFAM" id="SSF55770">
    <property type="entry name" value="Profilin (actin-binding protein)"/>
    <property type="match status" value="1"/>
</dbReference>